<evidence type="ECO:0008006" key="6">
    <source>
        <dbReference type="Google" id="ProtNLM"/>
    </source>
</evidence>
<gene>
    <name evidence="4" type="ORF">CKO40_04490</name>
</gene>
<dbReference type="SUPFAM" id="SSF48695">
    <property type="entry name" value="Multiheme cytochromes"/>
    <property type="match status" value="1"/>
</dbReference>
<evidence type="ECO:0000256" key="1">
    <source>
        <dbReference type="ARBA" id="ARBA00022729"/>
    </source>
</evidence>
<keyword evidence="5" id="KW-1185">Reference proteome</keyword>
<protein>
    <recommendedName>
        <fullName evidence="6">Seven times multi-haem cytochrome CxxCH</fullName>
    </recommendedName>
</protein>
<feature type="compositionally biased region" description="Pro residues" evidence="2">
    <location>
        <begin position="480"/>
        <end position="492"/>
    </location>
</feature>
<evidence type="ECO:0000256" key="3">
    <source>
        <dbReference type="SAM" id="SignalP"/>
    </source>
</evidence>
<reference evidence="4" key="2">
    <citation type="journal article" date="2020" name="Microorganisms">
        <title>Osmotic Adaptation and Compatible Solute Biosynthesis of Phototrophic Bacteria as Revealed from Genome Analyses.</title>
        <authorList>
            <person name="Imhoff J.F."/>
            <person name="Rahn T."/>
            <person name="Kunzel S."/>
            <person name="Keller A."/>
            <person name="Neulinger S.C."/>
        </authorList>
    </citation>
    <scope>NUCLEOTIDE SEQUENCE</scope>
    <source>
        <strain evidence="4">DSM 11080</strain>
    </source>
</reference>
<name>A0AAJ0X998_9GAMM</name>
<accession>A0AAJ0X998</accession>
<dbReference type="InterPro" id="IPR036280">
    <property type="entry name" value="Multihaem_cyt_sf"/>
</dbReference>
<proteinExistence type="predicted"/>
<dbReference type="PANTHER" id="PTHR35038:SF8">
    <property type="entry name" value="C-TYPE POLYHEME CYTOCHROME OMCC"/>
    <property type="match status" value="1"/>
</dbReference>
<dbReference type="Proteomes" id="UP001296776">
    <property type="component" value="Unassembled WGS sequence"/>
</dbReference>
<evidence type="ECO:0000313" key="4">
    <source>
        <dbReference type="EMBL" id="MBK1703820.1"/>
    </source>
</evidence>
<dbReference type="AlphaFoldDB" id="A0AAJ0X998"/>
<sequence>MFSLLRPICPSAKALLLVCCMLASSAAFAAKVALDPSNWGHPEGENCVSCHEKSSPGLAQQWHDSAHKTAGVNCLDCHQAEAAEPDAIEHEGQVIATIVSPKDCGRCHEKEYEEQAGSVHAEAYAIIRDRIPALAHNVTGAAMQAAGCDQCHGSLVKVRGDGTLDPKTWPNSGIGRINPDGSKGSCSSCHGRHAFSKAQAREPSACVRCHSGPDSPDKEVFEASKHGMLYAAQREQMNLHADTWVAGKDYTAAPTCTTCHMGAAGKIPTTHDVGLRNAWTLNQPVSYQQYLVLLADGSKLELPATAKPPKRGSELEKADGSVAKVKAVISPDRRRTVMSMVCLECHAKGFTEGFMTQFDNVVELYNSKFGEPAEAIMAGLYERDLLTPLPFDEPLEFIYWELWHDEGARARHGASMASANHAWWEGMYLVGRNFYSRFLPEARAVAGDQAAAIIDPVLAESGKHEWLDAPSQANPILGWMPPPAPAADPMPVPAVEDGPSAASTTDAGTAVGAAQARAVGAEMPDADEPGAAADAVEPDAAQAADQAGGNSADAEAD</sequence>
<dbReference type="Gene3D" id="1.20.850.10">
    <property type="entry name" value="Hydroxylamine Oxidoreductase, Chain A, domain 2"/>
    <property type="match status" value="1"/>
</dbReference>
<feature type="compositionally biased region" description="Low complexity" evidence="2">
    <location>
        <begin position="493"/>
        <end position="557"/>
    </location>
</feature>
<feature type="chain" id="PRO_5042470034" description="Seven times multi-haem cytochrome CxxCH" evidence="3">
    <location>
        <begin position="30"/>
        <end position="557"/>
    </location>
</feature>
<dbReference type="InterPro" id="IPR051829">
    <property type="entry name" value="Multiheme_Cytochr_ET"/>
</dbReference>
<keyword evidence="1 3" id="KW-0732">Signal</keyword>
<dbReference type="PANTHER" id="PTHR35038">
    <property type="entry name" value="DISSIMILATORY SULFITE REDUCTASE SIRA"/>
    <property type="match status" value="1"/>
</dbReference>
<evidence type="ECO:0000313" key="5">
    <source>
        <dbReference type="Proteomes" id="UP001296776"/>
    </source>
</evidence>
<dbReference type="GO" id="GO:0016491">
    <property type="term" value="F:oxidoreductase activity"/>
    <property type="evidence" value="ECO:0007669"/>
    <property type="project" value="TreeGrafter"/>
</dbReference>
<evidence type="ECO:0000256" key="2">
    <source>
        <dbReference type="SAM" id="MobiDB-lite"/>
    </source>
</evidence>
<dbReference type="CDD" id="cd08168">
    <property type="entry name" value="Cytochrom_C3"/>
    <property type="match status" value="1"/>
</dbReference>
<feature type="region of interest" description="Disordered" evidence="2">
    <location>
        <begin position="480"/>
        <end position="557"/>
    </location>
</feature>
<dbReference type="Gene3D" id="1.10.780.10">
    <property type="entry name" value="Hydroxylamine Oxidoreductase, Chain A, domain 1"/>
    <property type="match status" value="1"/>
</dbReference>
<dbReference type="EMBL" id="NRSJ01000005">
    <property type="protein sequence ID" value="MBK1703820.1"/>
    <property type="molecule type" value="Genomic_DNA"/>
</dbReference>
<organism evidence="4 5">
    <name type="scientific">Halochromatium glycolicum</name>
    <dbReference type="NCBI Taxonomy" id="85075"/>
    <lineage>
        <taxon>Bacteria</taxon>
        <taxon>Pseudomonadati</taxon>
        <taxon>Pseudomonadota</taxon>
        <taxon>Gammaproteobacteria</taxon>
        <taxon>Chromatiales</taxon>
        <taxon>Chromatiaceae</taxon>
        <taxon>Halochromatium</taxon>
    </lineage>
</organism>
<comment type="caution">
    <text evidence="4">The sequence shown here is derived from an EMBL/GenBank/DDBJ whole genome shotgun (WGS) entry which is preliminary data.</text>
</comment>
<dbReference type="Pfam" id="PF13447">
    <property type="entry name" value="Multi-haem_cyto"/>
    <property type="match status" value="1"/>
</dbReference>
<feature type="signal peptide" evidence="3">
    <location>
        <begin position="1"/>
        <end position="29"/>
    </location>
</feature>
<reference evidence="4" key="1">
    <citation type="submission" date="2017-08" db="EMBL/GenBank/DDBJ databases">
        <authorList>
            <person name="Imhoff J.F."/>
            <person name="Rahn T."/>
            <person name="Kuenzel S."/>
            <person name="Neulinger S.C."/>
        </authorList>
    </citation>
    <scope>NUCLEOTIDE SEQUENCE</scope>
    <source>
        <strain evidence="4">DSM 11080</strain>
    </source>
</reference>